<evidence type="ECO:0000256" key="1">
    <source>
        <dbReference type="ARBA" id="ARBA00023015"/>
    </source>
</evidence>
<evidence type="ECO:0000256" key="2">
    <source>
        <dbReference type="ARBA" id="ARBA00023125"/>
    </source>
</evidence>
<dbReference type="OrthoDB" id="2356263at2"/>
<proteinExistence type="predicted"/>
<dbReference type="SUPFAM" id="SSF48498">
    <property type="entry name" value="Tetracyclin repressor-like, C-terminal domain"/>
    <property type="match status" value="1"/>
</dbReference>
<protein>
    <recommendedName>
        <fullName evidence="5">HTH tetR-type domain-containing protein</fullName>
    </recommendedName>
</protein>
<dbReference type="STRING" id="1480615.AWJ14_03075"/>
<dbReference type="EMBL" id="LQZT01000012">
    <property type="protein sequence ID" value="OCW57793.1"/>
    <property type="molecule type" value="Genomic_DNA"/>
</dbReference>
<feature type="domain" description="HTH tetR-type" evidence="5">
    <location>
        <begin position="16"/>
        <end position="76"/>
    </location>
</feature>
<dbReference type="GO" id="GO:0003700">
    <property type="term" value="F:DNA-binding transcription factor activity"/>
    <property type="evidence" value="ECO:0007669"/>
    <property type="project" value="TreeGrafter"/>
</dbReference>
<dbReference type="GO" id="GO:0000976">
    <property type="term" value="F:transcription cis-regulatory region binding"/>
    <property type="evidence" value="ECO:0007669"/>
    <property type="project" value="TreeGrafter"/>
</dbReference>
<reference evidence="6 7" key="1">
    <citation type="submission" date="2015-12" db="EMBL/GenBank/DDBJ databases">
        <authorList>
            <person name="Shamseldin A."/>
            <person name="Moawad H."/>
            <person name="Abd El-Rahim W.M."/>
            <person name="Sadowsky M.J."/>
        </authorList>
    </citation>
    <scope>NUCLEOTIDE SEQUENCE [LARGE SCALE GENOMIC DNA]</scope>
    <source>
        <strain evidence="6 7">JC234</strain>
    </source>
</reference>
<organism evidence="6 7">
    <name type="scientific">Hoeflea olei</name>
    <dbReference type="NCBI Taxonomy" id="1480615"/>
    <lineage>
        <taxon>Bacteria</taxon>
        <taxon>Pseudomonadati</taxon>
        <taxon>Pseudomonadota</taxon>
        <taxon>Alphaproteobacteria</taxon>
        <taxon>Hyphomicrobiales</taxon>
        <taxon>Rhizobiaceae</taxon>
        <taxon>Hoeflea</taxon>
    </lineage>
</organism>
<keyword evidence="7" id="KW-1185">Reference proteome</keyword>
<dbReference type="InterPro" id="IPR001647">
    <property type="entry name" value="HTH_TetR"/>
</dbReference>
<dbReference type="InterPro" id="IPR009057">
    <property type="entry name" value="Homeodomain-like_sf"/>
</dbReference>
<dbReference type="InterPro" id="IPR050109">
    <property type="entry name" value="HTH-type_TetR-like_transc_reg"/>
</dbReference>
<dbReference type="Gene3D" id="1.10.10.60">
    <property type="entry name" value="Homeodomain-like"/>
    <property type="match status" value="1"/>
</dbReference>
<accession>A0A1C1YW64</accession>
<dbReference type="PANTHER" id="PTHR30055">
    <property type="entry name" value="HTH-TYPE TRANSCRIPTIONAL REGULATOR RUTR"/>
    <property type="match status" value="1"/>
</dbReference>
<dbReference type="SUPFAM" id="SSF46689">
    <property type="entry name" value="Homeodomain-like"/>
    <property type="match status" value="1"/>
</dbReference>
<dbReference type="Pfam" id="PF09209">
    <property type="entry name" value="CecR_C"/>
    <property type="match status" value="1"/>
</dbReference>
<evidence type="ECO:0000256" key="3">
    <source>
        <dbReference type="ARBA" id="ARBA00023163"/>
    </source>
</evidence>
<evidence type="ECO:0000313" key="6">
    <source>
        <dbReference type="EMBL" id="OCW57793.1"/>
    </source>
</evidence>
<evidence type="ECO:0000256" key="4">
    <source>
        <dbReference type="PROSITE-ProRule" id="PRU00335"/>
    </source>
</evidence>
<dbReference type="RefSeq" id="WP_066178035.1">
    <property type="nucleotide sequence ID" value="NZ_LQZT01000012.1"/>
</dbReference>
<sequence length="224" mass="23990">MPSLPPQPPQAAKPGDQTRLALALAGIRLFGAKGFEATSTREIAAAANANIASIAYHFGGKDGLRLACADLVVSNLEAITGPMLAAAEAVKDPGSAQEALERTIMAVIDFLLGRPEARDIAAFMIREVGEQGVVMDKVYRAFIEPAHARLCRLLGRATGLDPASDRIRLGVFSIVGQVVYFRIGLAVVARGMEWDRMGPEEIARIKETIVANIRNFIAANRTQP</sequence>
<dbReference type="Gene3D" id="1.10.357.10">
    <property type="entry name" value="Tetracycline Repressor, domain 2"/>
    <property type="match status" value="1"/>
</dbReference>
<dbReference type="InterPro" id="IPR036271">
    <property type="entry name" value="Tet_transcr_reg_TetR-rel_C_sf"/>
</dbReference>
<dbReference type="InterPro" id="IPR015292">
    <property type="entry name" value="Tscrpt_reg_YbiH_C"/>
</dbReference>
<dbReference type="PROSITE" id="PS50977">
    <property type="entry name" value="HTH_TETR_2"/>
    <property type="match status" value="1"/>
</dbReference>
<keyword evidence="1" id="KW-0805">Transcription regulation</keyword>
<keyword evidence="3" id="KW-0804">Transcription</keyword>
<gene>
    <name evidence="6" type="ORF">AWJ14_03075</name>
</gene>
<dbReference type="Pfam" id="PF00440">
    <property type="entry name" value="TetR_N"/>
    <property type="match status" value="1"/>
</dbReference>
<dbReference type="PANTHER" id="PTHR30055:SF234">
    <property type="entry name" value="HTH-TYPE TRANSCRIPTIONAL REGULATOR BETI"/>
    <property type="match status" value="1"/>
</dbReference>
<keyword evidence="2 4" id="KW-0238">DNA-binding</keyword>
<comment type="caution">
    <text evidence="6">The sequence shown here is derived from an EMBL/GenBank/DDBJ whole genome shotgun (WGS) entry which is preliminary data.</text>
</comment>
<feature type="DNA-binding region" description="H-T-H motif" evidence="4">
    <location>
        <begin position="39"/>
        <end position="58"/>
    </location>
</feature>
<dbReference type="AlphaFoldDB" id="A0A1C1YW64"/>
<dbReference type="Proteomes" id="UP000094795">
    <property type="component" value="Unassembled WGS sequence"/>
</dbReference>
<evidence type="ECO:0000259" key="5">
    <source>
        <dbReference type="PROSITE" id="PS50977"/>
    </source>
</evidence>
<name>A0A1C1YW64_9HYPH</name>
<evidence type="ECO:0000313" key="7">
    <source>
        <dbReference type="Proteomes" id="UP000094795"/>
    </source>
</evidence>